<name>A0A1D2A062_AUXPR</name>
<accession>A0A1D2A062</accession>
<evidence type="ECO:0000313" key="1">
    <source>
        <dbReference type="EMBL" id="JAT72491.1"/>
    </source>
</evidence>
<sequence length="168" mass="17970">METAQLPLPHPSECGSDEWARQMRLRFSPVGMCSETGDIVQDFFRPSGLALCGEEGSRWGAAQQAALYMGLEKYGVGRWRDMATEHPALEAFDDAAIRTKAARLLGTQSLARHAGWKGNQAAVDAERARHRAIGIQLGCWKGGVLVEDAQGSVAAAMASSTLPGEPGC</sequence>
<reference evidence="1" key="1">
    <citation type="submission" date="2015-08" db="EMBL/GenBank/DDBJ databases">
        <authorList>
            <person name="Babu N.S."/>
            <person name="Beckwith C.J."/>
            <person name="Beseler K.G."/>
            <person name="Brison A."/>
            <person name="Carone J.V."/>
            <person name="Caskin T.P."/>
            <person name="Diamond M."/>
            <person name="Durham M.E."/>
            <person name="Foxe J.M."/>
            <person name="Go M."/>
            <person name="Henderson B.A."/>
            <person name="Jones I.B."/>
            <person name="McGettigan J.A."/>
            <person name="Micheletti S.J."/>
            <person name="Nasrallah M.E."/>
            <person name="Ortiz D."/>
            <person name="Piller C.R."/>
            <person name="Privatt S.R."/>
            <person name="Schneider S.L."/>
            <person name="Sharp S."/>
            <person name="Smith T.C."/>
            <person name="Stanton J.D."/>
            <person name="Ullery H.E."/>
            <person name="Wilson R.J."/>
            <person name="Serrano M.G."/>
            <person name="Buck G."/>
            <person name="Lee V."/>
            <person name="Wang Y."/>
            <person name="Carvalho R."/>
            <person name="Voegtly L."/>
            <person name="Shi R."/>
            <person name="Duckworth R."/>
            <person name="Johnson A."/>
            <person name="Loviza R."/>
            <person name="Walstead R."/>
            <person name="Shah Z."/>
            <person name="Kiflezghi M."/>
            <person name="Wade K."/>
            <person name="Ball S.L."/>
            <person name="Bradley K.W."/>
            <person name="Asai D.J."/>
            <person name="Bowman C.A."/>
            <person name="Russell D.A."/>
            <person name="Pope W.H."/>
            <person name="Jacobs-Sera D."/>
            <person name="Hendrix R.W."/>
            <person name="Hatfull G.F."/>
        </authorList>
    </citation>
    <scope>NUCLEOTIDE SEQUENCE</scope>
</reference>
<protein>
    <submittedName>
        <fullName evidence="1">Uncharacterized protein</fullName>
    </submittedName>
</protein>
<gene>
    <name evidence="1" type="ORF">g.3029</name>
</gene>
<organism evidence="1">
    <name type="scientific">Auxenochlorella protothecoides</name>
    <name type="common">Green microalga</name>
    <name type="synonym">Chlorella protothecoides</name>
    <dbReference type="NCBI Taxonomy" id="3075"/>
    <lineage>
        <taxon>Eukaryota</taxon>
        <taxon>Viridiplantae</taxon>
        <taxon>Chlorophyta</taxon>
        <taxon>core chlorophytes</taxon>
        <taxon>Trebouxiophyceae</taxon>
        <taxon>Chlorellales</taxon>
        <taxon>Chlorellaceae</taxon>
        <taxon>Auxenochlorella</taxon>
    </lineage>
</organism>
<proteinExistence type="predicted"/>
<dbReference type="EMBL" id="GDKF01006131">
    <property type="protein sequence ID" value="JAT72491.1"/>
    <property type="molecule type" value="Transcribed_RNA"/>
</dbReference>
<dbReference type="AlphaFoldDB" id="A0A1D2A062"/>